<organism evidence="3 4">
    <name type="scientific">Phaseolus coccineus</name>
    <name type="common">Scarlet runner bean</name>
    <name type="synonym">Phaseolus multiflorus</name>
    <dbReference type="NCBI Taxonomy" id="3886"/>
    <lineage>
        <taxon>Eukaryota</taxon>
        <taxon>Viridiplantae</taxon>
        <taxon>Streptophyta</taxon>
        <taxon>Embryophyta</taxon>
        <taxon>Tracheophyta</taxon>
        <taxon>Spermatophyta</taxon>
        <taxon>Magnoliopsida</taxon>
        <taxon>eudicotyledons</taxon>
        <taxon>Gunneridae</taxon>
        <taxon>Pentapetalae</taxon>
        <taxon>rosids</taxon>
        <taxon>fabids</taxon>
        <taxon>Fabales</taxon>
        <taxon>Fabaceae</taxon>
        <taxon>Papilionoideae</taxon>
        <taxon>50 kb inversion clade</taxon>
        <taxon>NPAAA clade</taxon>
        <taxon>indigoferoid/millettioid clade</taxon>
        <taxon>Phaseoleae</taxon>
        <taxon>Phaseolus</taxon>
    </lineage>
</organism>
<keyword evidence="1" id="KW-0175">Coiled coil</keyword>
<dbReference type="Proteomes" id="UP001374584">
    <property type="component" value="Unassembled WGS sequence"/>
</dbReference>
<feature type="compositionally biased region" description="Polar residues" evidence="2">
    <location>
        <begin position="428"/>
        <end position="437"/>
    </location>
</feature>
<name>A0AAN9L2U1_PHACN</name>
<feature type="coiled-coil region" evidence="1">
    <location>
        <begin position="353"/>
        <end position="380"/>
    </location>
</feature>
<feature type="region of interest" description="Disordered" evidence="2">
    <location>
        <begin position="401"/>
        <end position="437"/>
    </location>
</feature>
<comment type="caution">
    <text evidence="3">The sequence shown here is derived from an EMBL/GenBank/DDBJ whole genome shotgun (WGS) entry which is preliminary data.</text>
</comment>
<dbReference type="AlphaFoldDB" id="A0AAN9L2U1"/>
<evidence type="ECO:0000256" key="1">
    <source>
        <dbReference type="SAM" id="Coils"/>
    </source>
</evidence>
<evidence type="ECO:0000256" key="2">
    <source>
        <dbReference type="SAM" id="MobiDB-lite"/>
    </source>
</evidence>
<feature type="compositionally biased region" description="Basic and acidic residues" evidence="2">
    <location>
        <begin position="412"/>
        <end position="426"/>
    </location>
</feature>
<sequence>MMRAVIMWTINDFPAYAHGSTPPVADATQSTPPIADAIQSTPPVADAIASTPSPSVGSNASTLNPDITPSPYTNLGGTHSNSVANNLEDEVLSAGDRPLIQPIGGGFYPSKIASKAITATIKQQFGEPWLTWGAIPKADRDLFFQRFKRKVTWRVEDEEKVKKNFHTKASHTLSQMFKVARQEGKRPEWIGNNVWNSLLEQWNMPLYRSKCDTAKKNRLSEKGGCLHTGGSISVHEHAIRLTEELGRSVHVDEVFQQTHIRKSTGEFIDDRSRRTHEDFESRFSQAISESQSTSASTCTPLDAAEEERLRNSCWLQCVGGRYKGRVYGVGRVDRQDDCVHRYLQETQASSSNKKADSKEIVELKQQIQHMNAQFQSFQNLMMRYLPPEAVAAAQNIFQQPNIPQPTQQNHMQDNDEVQHDSNHDEEQNSPGQDYNNY</sequence>
<evidence type="ECO:0000313" key="4">
    <source>
        <dbReference type="Proteomes" id="UP001374584"/>
    </source>
</evidence>
<accession>A0AAN9L2U1</accession>
<proteinExistence type="predicted"/>
<dbReference type="Pfam" id="PF03004">
    <property type="entry name" value="Transposase_24"/>
    <property type="match status" value="1"/>
</dbReference>
<reference evidence="3 4" key="1">
    <citation type="submission" date="2024-01" db="EMBL/GenBank/DDBJ databases">
        <title>The genomes of 5 underutilized Papilionoideae crops provide insights into root nodulation and disease resistanc.</title>
        <authorList>
            <person name="Jiang F."/>
        </authorList>
    </citation>
    <scope>NUCLEOTIDE SEQUENCE [LARGE SCALE GENOMIC DNA]</scope>
    <source>
        <strain evidence="3">JINMINGXINNONG_FW02</strain>
        <tissue evidence="3">Leaves</tissue>
    </source>
</reference>
<keyword evidence="4" id="KW-1185">Reference proteome</keyword>
<dbReference type="InterPro" id="IPR004252">
    <property type="entry name" value="Probable_transposase_24"/>
</dbReference>
<evidence type="ECO:0000313" key="3">
    <source>
        <dbReference type="EMBL" id="KAK7327082.1"/>
    </source>
</evidence>
<evidence type="ECO:0008006" key="5">
    <source>
        <dbReference type="Google" id="ProtNLM"/>
    </source>
</evidence>
<protein>
    <recommendedName>
        <fullName evidence="5">Transposase, Ptta/En/Spm, plant</fullName>
    </recommendedName>
</protein>
<gene>
    <name evidence="3" type="ORF">VNO80_31936</name>
</gene>
<dbReference type="EMBL" id="JAYMYR010000023">
    <property type="protein sequence ID" value="KAK7327082.1"/>
    <property type="molecule type" value="Genomic_DNA"/>
</dbReference>